<keyword evidence="3" id="KW-0808">Transferase</keyword>
<feature type="domain" description="PilZ" evidence="1">
    <location>
        <begin position="100"/>
        <end position="207"/>
    </location>
</feature>
<dbReference type="Pfam" id="PF12945">
    <property type="entry name" value="PilZNR"/>
    <property type="match status" value="1"/>
</dbReference>
<feature type="domain" description="Type III secretion system flagellar brake protein YcgR PilZN" evidence="2">
    <location>
        <begin position="7"/>
        <end position="91"/>
    </location>
</feature>
<dbReference type="GO" id="GO:0035438">
    <property type="term" value="F:cyclic-di-GMP binding"/>
    <property type="evidence" value="ECO:0007669"/>
    <property type="project" value="InterPro"/>
</dbReference>
<evidence type="ECO:0000313" key="3">
    <source>
        <dbReference type="EMBL" id="SYX84701.1"/>
    </source>
</evidence>
<dbReference type="InterPro" id="IPR009875">
    <property type="entry name" value="PilZ_domain"/>
</dbReference>
<dbReference type="Gene3D" id="2.40.10.220">
    <property type="entry name" value="predicted glycosyltransferase like domains"/>
    <property type="match status" value="1"/>
</dbReference>
<dbReference type="EMBL" id="LS992241">
    <property type="protein sequence ID" value="SYX84701.1"/>
    <property type="molecule type" value="Genomic_DNA"/>
</dbReference>
<dbReference type="Pfam" id="PF07238">
    <property type="entry name" value="PilZ"/>
    <property type="match status" value="1"/>
</dbReference>
<gene>
    <name evidence="3" type="ORF">PBLR_13123</name>
</gene>
<evidence type="ECO:0000313" key="4">
    <source>
        <dbReference type="Proteomes" id="UP000304148"/>
    </source>
</evidence>
<protein>
    <submittedName>
        <fullName evidence="3">Glycosyl transferase</fullName>
    </submittedName>
</protein>
<evidence type="ECO:0000259" key="1">
    <source>
        <dbReference type="Pfam" id="PF07238"/>
    </source>
</evidence>
<proteinExistence type="predicted"/>
<dbReference type="AlphaFoldDB" id="A0A383RDC2"/>
<dbReference type="RefSeq" id="WP_138186553.1">
    <property type="nucleotide sequence ID" value="NZ_LS992241.1"/>
</dbReference>
<name>A0A383RDC2_PAEAL</name>
<sequence>MLPNVSDTLYVQPVREEADELAYKARVTEINEQLIWMEIPLSEQTGKYGLFSNGEELNVCFSQSDGVKWHFRTQVMGRRNETIPMMSIRKPEPHWVTRMQRRNYLRVQASLEMAIRTLDGVKFLVLTEDISGGGLSFVTVFKWGLRESQIIQSWVAVPFRSGAIEHVSFTGQIVRVQPLDDERQLIMLKFDQIADVEQQKLIRYCFERQLDLRK</sequence>
<dbReference type="Proteomes" id="UP000304148">
    <property type="component" value="Chromosome"/>
</dbReference>
<reference evidence="4" key="1">
    <citation type="submission" date="2018-08" db="EMBL/GenBank/DDBJ databases">
        <authorList>
            <person name="Chevrot R."/>
        </authorList>
    </citation>
    <scope>NUCLEOTIDE SEQUENCE [LARGE SCALE GENOMIC DNA]</scope>
</reference>
<organism evidence="3 4">
    <name type="scientific">Paenibacillus alvei</name>
    <name type="common">Bacillus alvei</name>
    <dbReference type="NCBI Taxonomy" id="44250"/>
    <lineage>
        <taxon>Bacteria</taxon>
        <taxon>Bacillati</taxon>
        <taxon>Bacillota</taxon>
        <taxon>Bacilli</taxon>
        <taxon>Bacillales</taxon>
        <taxon>Paenibacillaceae</taxon>
        <taxon>Paenibacillus</taxon>
    </lineage>
</organism>
<dbReference type="GO" id="GO:0016740">
    <property type="term" value="F:transferase activity"/>
    <property type="evidence" value="ECO:0007669"/>
    <property type="project" value="UniProtKB-KW"/>
</dbReference>
<evidence type="ECO:0000259" key="2">
    <source>
        <dbReference type="Pfam" id="PF12945"/>
    </source>
</evidence>
<dbReference type="InterPro" id="IPR009926">
    <property type="entry name" value="T3SS_YcgR_PilZN"/>
</dbReference>
<accession>A0A383RDC2</accession>